<dbReference type="PANTHER" id="PTHR45749:SF23">
    <property type="entry name" value="ZINC FINGER MYM-TYPE PROTEIN 1-LIKE"/>
    <property type="match status" value="1"/>
</dbReference>
<reference evidence="3 4" key="1">
    <citation type="journal article" date="2024" name="bioRxiv">
        <title>A reference genome for Trichogramma kaykai: A tiny desert-dwelling parasitoid wasp with competing sex-ratio distorters.</title>
        <authorList>
            <person name="Culotta J."/>
            <person name="Lindsey A.R."/>
        </authorList>
    </citation>
    <scope>NUCLEOTIDE SEQUENCE [LARGE SCALE GENOMIC DNA]</scope>
    <source>
        <strain evidence="3 4">KSX58</strain>
    </source>
</reference>
<feature type="region of interest" description="Disordered" evidence="1">
    <location>
        <begin position="55"/>
        <end position="74"/>
    </location>
</feature>
<dbReference type="AlphaFoldDB" id="A0ABD2XRG5"/>
<feature type="region of interest" description="Disordered" evidence="1">
    <location>
        <begin position="1"/>
        <end position="21"/>
    </location>
</feature>
<evidence type="ECO:0000313" key="4">
    <source>
        <dbReference type="Proteomes" id="UP001627154"/>
    </source>
</evidence>
<keyword evidence="4" id="KW-1185">Reference proteome</keyword>
<dbReference type="InterPro" id="IPR025398">
    <property type="entry name" value="DUF4371"/>
</dbReference>
<dbReference type="SUPFAM" id="SSF53098">
    <property type="entry name" value="Ribonuclease H-like"/>
    <property type="match status" value="1"/>
</dbReference>
<name>A0ABD2XRG5_9HYME</name>
<accession>A0ABD2XRG5</accession>
<organism evidence="3 4">
    <name type="scientific">Trichogramma kaykai</name>
    <dbReference type="NCBI Taxonomy" id="54128"/>
    <lineage>
        <taxon>Eukaryota</taxon>
        <taxon>Metazoa</taxon>
        <taxon>Ecdysozoa</taxon>
        <taxon>Arthropoda</taxon>
        <taxon>Hexapoda</taxon>
        <taxon>Insecta</taxon>
        <taxon>Pterygota</taxon>
        <taxon>Neoptera</taxon>
        <taxon>Endopterygota</taxon>
        <taxon>Hymenoptera</taxon>
        <taxon>Apocrita</taxon>
        <taxon>Proctotrupomorpha</taxon>
        <taxon>Chalcidoidea</taxon>
        <taxon>Trichogrammatidae</taxon>
        <taxon>Trichogramma</taxon>
    </lineage>
</organism>
<protein>
    <recommendedName>
        <fullName evidence="2">DUF4371 domain-containing protein</fullName>
    </recommendedName>
</protein>
<sequence>MNRKRDRLSGAQYRKIREEKSAKEKELIKSTYTLHSFFSCSTSKKDEVLVHPVSDENSSTLEIEESNDTATSPKDCSENEIIGHGDITISDDPANWVVDDNFIKVIVKTGFSQNMDIDFSTTKRFIGDRNRYLTKNSFFTKLANGKECLRTWLIYSKKFNAVFCGPCKLFGEEQACTTGYDDWSNISKRLREHESSIPHKTNSISYLEKQNKNATIQAQLDSKLQSELEYWRAILRRIVAVIKSLSSRGLAFRGSNENFGSVHNGNYLMALELIAEFDPLLSEHIEKYGNRGRGSEAKYFSISVDSTPDISHVDQLTFIVRYVDSNGQPQERFLKFIANCGHKAEETATAVLATLEELGLNLNDCRGQSYDNAANMSGCYSGLQARIRELNPLADYVPCSAHSLNLVGVSAVESCSEAARFFSMVQQLYNFFSASTNRWKILEKSIKSGTTTKSLSTTRWSARHDACKSLCESWSKILGALKSISEDKTEKPLTRTQSKNLYKFFNSLDTCFIALFWNDVLNRFNTVSKSLQLSLAELNTVVLNYESLIAFLSELRNENTFNYYETRSKEKSQLQCYKWGKKHSRKRKAHFDEDNFTEDFQFSASDHFRVNVYFYILDVLIQNLETRKVAYVEISKKYGFLVNIQQMSYDAIAKEVEELVKIYPQDLNDSLTIECVHFASYLDLIKIEKPTGNQITRSTDIICVKLRETQMKGLHVLVI</sequence>
<dbReference type="EMBL" id="JBJJXI010000015">
    <property type="protein sequence ID" value="KAL3407173.1"/>
    <property type="molecule type" value="Genomic_DNA"/>
</dbReference>
<dbReference type="InterPro" id="IPR012337">
    <property type="entry name" value="RNaseH-like_sf"/>
</dbReference>
<proteinExistence type="predicted"/>
<dbReference type="PANTHER" id="PTHR45749">
    <property type="match status" value="1"/>
</dbReference>
<feature type="domain" description="DUF4371" evidence="2">
    <location>
        <begin position="298"/>
        <end position="382"/>
    </location>
</feature>
<evidence type="ECO:0000259" key="2">
    <source>
        <dbReference type="Pfam" id="PF14291"/>
    </source>
</evidence>
<evidence type="ECO:0000313" key="3">
    <source>
        <dbReference type="EMBL" id="KAL3407173.1"/>
    </source>
</evidence>
<dbReference type="Proteomes" id="UP001627154">
    <property type="component" value="Unassembled WGS sequence"/>
</dbReference>
<dbReference type="Pfam" id="PF14291">
    <property type="entry name" value="DUF4371"/>
    <property type="match status" value="1"/>
</dbReference>
<gene>
    <name evidence="3" type="ORF">TKK_000716</name>
</gene>
<comment type="caution">
    <text evidence="3">The sequence shown here is derived from an EMBL/GenBank/DDBJ whole genome shotgun (WGS) entry which is preliminary data.</text>
</comment>
<evidence type="ECO:0000256" key="1">
    <source>
        <dbReference type="SAM" id="MobiDB-lite"/>
    </source>
</evidence>